<reference evidence="3" key="2">
    <citation type="journal article" date="2021" name="PeerJ">
        <title>Extensive microbial diversity within the chicken gut microbiome revealed by metagenomics and culture.</title>
        <authorList>
            <person name="Gilroy R."/>
            <person name="Ravi A."/>
            <person name="Getino M."/>
            <person name="Pursley I."/>
            <person name="Horton D.L."/>
            <person name="Alikhan N.F."/>
            <person name="Baker D."/>
            <person name="Gharbi K."/>
            <person name="Hall N."/>
            <person name="Watson M."/>
            <person name="Adriaenssens E.M."/>
            <person name="Foster-Nyarko E."/>
            <person name="Jarju S."/>
            <person name="Secka A."/>
            <person name="Antonio M."/>
            <person name="Oren A."/>
            <person name="Chaudhuri R.R."/>
            <person name="La Ragione R."/>
            <person name="Hildebrand F."/>
            <person name="Pallen M.J."/>
        </authorList>
    </citation>
    <scope>NUCLEOTIDE SEQUENCE</scope>
    <source>
        <strain evidence="3">1748</strain>
    </source>
</reference>
<reference evidence="3" key="1">
    <citation type="submission" date="2020-10" db="EMBL/GenBank/DDBJ databases">
        <authorList>
            <person name="Gilroy R."/>
        </authorList>
    </citation>
    <scope>NUCLEOTIDE SEQUENCE</scope>
    <source>
        <strain evidence="3">1748</strain>
    </source>
</reference>
<organism evidence="3 4">
    <name type="scientific">Candidatus Scatoplasma merdavium</name>
    <dbReference type="NCBI Taxonomy" id="2840932"/>
    <lineage>
        <taxon>Bacteria</taxon>
        <taxon>Bacillati</taxon>
        <taxon>Bacillota</taxon>
        <taxon>Bacilli</taxon>
        <taxon>Bacillales</taxon>
        <taxon>Candidatus Scatoplasma</taxon>
    </lineage>
</organism>
<accession>A0A9D9D6Y4</accession>
<name>A0A9D9D6Y4_9BACL</name>
<comment type="caution">
    <text evidence="3">The sequence shown here is derived from an EMBL/GenBank/DDBJ whole genome shotgun (WGS) entry which is preliminary data.</text>
</comment>
<sequence>MKKRNLFALLVAFSATLVSCETTNQVSSSSSSSNSSLVSDSSSSSSSETSSSSSSSEDSDTVDINIVVSGSGEGSVTTVNETYHAGDTVVLIIQAKRGSRLGSVRFNDELIREEGGSYKFVAQEDENNVEVVFVKNATSLSSFTFEVNERGGATLVTYSQEDRTDYIPVPVVIPDTVEIEGETYNVNSIAEGAFATATELVSVRLNKYIDQEGLPSGCFSNCVSLEDFEVDPENSNFSVEDGVLYSPDQKTLIAFPSAHARGEYTIKDGVEVIGHSAFKNNSGITDIKFPASVTTISDYAFSYARRIKELVLPENLVNLGTRAFEYCSFTSITFNSKLEKIGDYSFAYCTQFMSLNLPANIKEIGTGSFMRCSSLRWVEAPGVETIGTLGFSECMYLYEINIPANVKTIGRSAFEMCTNLQHITLNEGLETIGDYAFAFCTYLENFKIPASVTSIGRGFIAACGEISKIEIGEGNTKYVTDSDGCLVELSGETKILHSVPYNFYGNQEENFSYRVHDDITEIAENSFAYDAHLQTITIPATVTSIKSPFYNLTTNGIHGVLTSIVYEGSVEQWNEIDFHDMPLAPNTVIKDNAVTCLALDGGTSGSVTIQTDIE</sequence>
<feature type="chain" id="PRO_5038383919" evidence="2">
    <location>
        <begin position="21"/>
        <end position="614"/>
    </location>
</feature>
<dbReference type="PANTHER" id="PTHR45661:SF3">
    <property type="entry name" value="IG-LIKE DOMAIN-CONTAINING PROTEIN"/>
    <property type="match status" value="1"/>
</dbReference>
<evidence type="ECO:0000313" key="3">
    <source>
        <dbReference type="EMBL" id="MBO8414626.1"/>
    </source>
</evidence>
<dbReference type="SUPFAM" id="SSF52058">
    <property type="entry name" value="L domain-like"/>
    <property type="match status" value="1"/>
</dbReference>
<dbReference type="InterPro" id="IPR032675">
    <property type="entry name" value="LRR_dom_sf"/>
</dbReference>
<evidence type="ECO:0000256" key="2">
    <source>
        <dbReference type="SAM" id="SignalP"/>
    </source>
</evidence>
<keyword evidence="2" id="KW-0732">Signal</keyword>
<feature type="compositionally biased region" description="Low complexity" evidence="1">
    <location>
        <begin position="27"/>
        <end position="56"/>
    </location>
</feature>
<dbReference type="InterPro" id="IPR026906">
    <property type="entry name" value="LRR_5"/>
</dbReference>
<protein>
    <submittedName>
        <fullName evidence="3">Leucine-rich repeat domain-containing protein</fullName>
    </submittedName>
</protein>
<dbReference type="Pfam" id="PF13306">
    <property type="entry name" value="LRR_5"/>
    <property type="match status" value="3"/>
</dbReference>
<dbReference type="Gene3D" id="3.80.10.10">
    <property type="entry name" value="Ribonuclease Inhibitor"/>
    <property type="match status" value="2"/>
</dbReference>
<gene>
    <name evidence="3" type="ORF">IAC78_04070</name>
</gene>
<feature type="signal peptide" evidence="2">
    <location>
        <begin position="1"/>
        <end position="20"/>
    </location>
</feature>
<proteinExistence type="predicted"/>
<feature type="region of interest" description="Disordered" evidence="1">
    <location>
        <begin position="24"/>
        <end position="60"/>
    </location>
</feature>
<evidence type="ECO:0000256" key="1">
    <source>
        <dbReference type="SAM" id="MobiDB-lite"/>
    </source>
</evidence>
<dbReference type="PROSITE" id="PS51257">
    <property type="entry name" value="PROKAR_LIPOPROTEIN"/>
    <property type="match status" value="1"/>
</dbReference>
<dbReference type="PANTHER" id="PTHR45661">
    <property type="entry name" value="SURFACE ANTIGEN"/>
    <property type="match status" value="1"/>
</dbReference>
<dbReference type="AlphaFoldDB" id="A0A9D9D6Y4"/>
<evidence type="ECO:0000313" key="4">
    <source>
        <dbReference type="Proteomes" id="UP000823629"/>
    </source>
</evidence>
<dbReference type="EMBL" id="JADING010000117">
    <property type="protein sequence ID" value="MBO8414626.1"/>
    <property type="molecule type" value="Genomic_DNA"/>
</dbReference>
<dbReference type="Proteomes" id="UP000823629">
    <property type="component" value="Unassembled WGS sequence"/>
</dbReference>
<dbReference type="InterPro" id="IPR053139">
    <property type="entry name" value="Surface_bspA-like"/>
</dbReference>